<dbReference type="InterPro" id="IPR003680">
    <property type="entry name" value="Flavodoxin_fold"/>
</dbReference>
<evidence type="ECO:0000256" key="2">
    <source>
        <dbReference type="SAM" id="Phobius"/>
    </source>
</evidence>
<keyword evidence="5" id="KW-1185">Reference proteome</keyword>
<feature type="compositionally biased region" description="Basic and acidic residues" evidence="1">
    <location>
        <begin position="78"/>
        <end position="92"/>
    </location>
</feature>
<dbReference type="EMBL" id="JAOAOG010000127">
    <property type="protein sequence ID" value="KAJ6247071.1"/>
    <property type="molecule type" value="Genomic_DNA"/>
</dbReference>
<feature type="domain" description="Flavodoxin-like fold" evidence="3">
    <location>
        <begin position="2200"/>
        <end position="2404"/>
    </location>
</feature>
<comment type="caution">
    <text evidence="4">The sequence shown here is derived from an EMBL/GenBank/DDBJ whole genome shotgun (WGS) entry which is preliminary data.</text>
</comment>
<dbReference type="Gene3D" id="2.60.40.1820">
    <property type="match status" value="2"/>
</dbReference>
<sequence>MDKSNNNLSGNDMELNSLSDLKTHKNTIQNTNKEKDQDQNTFSDPNLSSTTLASAQTTTPPSSDSNSEGESNSVPKIKMNDLHNDQSLKEPANKTNENGTESGTESGTENVTERGTESGTESGTENGTESGIESGKESGTGSGTGSGTETQTQEKQKAKGRGKRRDLFSKIKNKKILCTVILLLVLAPLISWISVDQYVNNKLDEADIQMNEISLKEMTSKKMVMDSEIEVDSKSNYLVSFSLGDASLSYGDEKMGKVGFGQKKWNSGVDKMNTELTVNIDSTESYIKLINDYLSYPEIEVQTTIEIAFEGIMSLVRDKTLEKKITLVGPGKLGFEIDKYELKDMRANYVLMDVTATSDIKTQVDGYIPGLVSQIEYQKKYLGEAATGPMAIVDGKNEIVFNANLTTIDTTLIEDMINLSELTLEMECRVYLEDTEFDKMALLLQAELEIVGFNGFPFALHYLQFLEASDENTGGDELISFLMGISFNNSSPFYAQFESMALQLEYLGNELDKQKINGITLEPGLNELEIEVYLNKQDPTLFVDFVMQEIVEITLHVWLDLESSDHKILEKTIEIEGLSGLEFDFYSDPHADLYTDGLTIQVQVQFDYTSNLDAQFGRFDINVYYQGTQVGVIEERNAQFAKGLQILEIDFELKIHETSMLEDFLNTNNVTFDLEGYIFPNQDSPLESGLKLFEMPWSIDGMNGLRYNITEFKPITLNKKEFKLSVVIQYDNDSPITAKINELAIELEYKDQIVSTIIEKGFDVGIDRNTKEFLVSVLNENNTVFDDFLNEESILIKIGASYRENEYFFEQNLSLKGFNGIPFNIASTKIKELKNEQFQLYIKAEIENPTESSASFEELVLDIHYEGTFVGSITKHDYRLDKGANTIDFDVTIKKNGTNIIQDFLKLQNITLQLISKVTTDGDDIDIEDKEYLQIFDRGYFMKGMDGPQFTITSIQLIELQTDFMTLDISAEIENPTDVIAEFKGVSVDIYYNDDVLIGTTNYSNFLLDSGTNPINFSSSVLHENGTNLIQDFIQKENVTLELRARVTTGESDNPEYVEIFTHDYIMNGMNGVPFNITNIELLDLQGDEMALDISANIENPTEVTCNFEEIKINILYNNILLGMALINDQQLNNGINQLKFTCNLNDNNSDFLQDFIKLEEITVEIEGQVTTNKPNYVDIFTKNHTFIGMNGPQFSIEKLALMELSGSSIDIEVQTQFEYPTDINAAFEEIMIKIEYKSTIIGETKSLDYTLQRGTNFLNLNITLNENDTNMIDDFIQLENLDLILKGYVTKRENAHNQEDYIHIFDKNYQLKAFNGLPFTITKQTLSELKSDSVTIDLETSIENPTDLDASFDEIVIDIYYKSILLGTKILYDYSLITGTNNIDFEIQLDKNESNLIDDYIQLSEIVLQMVGKVTTEKSDNPEYVEIFTYDYIMNGMNGLPFNITKIELLDLQGDEMALDISANIENPTEVTYNFEEIKINILYDNILLGMALISDQQLNNGINQLKFTCTLNDNNSDFIQDFIKLEEITVELEGQVTTNKPNYVDIFTKNHTFIGMNGPQFSIEKLALMELSESSIEIEVETQFEYPTDINAAFEEIMIKIEYKSTIIGETKSFDYTLQRGTNFLNLNITLNENDTNMIDDFIQLENLDLILKGYVTTSENANNQEDYIHIFDKNYQLKAFNGLPFTITKQTLSELKSDSVTIDLETSIENPTDLDANFDEIVIDIYYKSILLGTKILYDYSLISGTNNIDFEIQLDKNESNLIDDYIQLPEIVLQMVGKVTTKPPAEDNYVEIFDRNQNFQGMGGLPFIINTIDFVDANGSMMDFQIEIDLNNKSPTEADFDSIDCGIYYKSTLVGDASITNTQLFAGHNIFNFESSLNGELNNLKSGFISMETLALELKVSVTCQDASDSIEIFNTAIEIKGFDGIPTAINSFDLNESTSNTLELELDVTINNPSDIGVDINQLSFDLYYQSTYLGEGFKGQLMNFPRGNTPFLINITLDGTNEIISEFLGDYISGFNLTLVLESKIAIQFNSGSNWLMETQIDVGMGGIQEDLISIDVQEISILPKIFPIGVSYDIDFEITIHNPLKFEFQIKSFTGPSYFNDTDSSSYLIIGPYSAKNDLYIYDIDMNWTDSPVSVTSGGEYQEVSYFQGTNIELGIRLLDEYQKNQLYADLKAGDLTLIIGNYETTSQPNITMKVLIVFAHPESKSFNAALKNTAVSTLTETGHEVKVSDLYEIGWNFHVDRTNFTELKDNDYFKPQSEQPLGKYIQKIKDEQAKVTWCDMIIFQFPMYWYSMPSILKSWVDIVFSAGFAYGGEYGYFEKAGFAGKKALICTTTGGPEFFYTEKGRSGNYKRILYPIIYGMFVFTGMESYEPQVFFGPAHGTDESRKEMLKKYSEYLKDIDNQKFIPFNKSDKFEGQMMTLKENEKTNIEIIGDKK</sequence>
<feature type="compositionally biased region" description="Polar residues" evidence="1">
    <location>
        <begin position="93"/>
        <end position="110"/>
    </location>
</feature>
<dbReference type="SUPFAM" id="SSF52218">
    <property type="entry name" value="Flavoproteins"/>
    <property type="match status" value="1"/>
</dbReference>
<proteinExistence type="predicted"/>
<dbReference type="PANTHER" id="PTHR35895">
    <property type="entry name" value="CHROMOSOME 16, WHOLE GENOME SHOTGUN SEQUENCE"/>
    <property type="match status" value="1"/>
</dbReference>
<feature type="compositionally biased region" description="Low complexity" evidence="1">
    <location>
        <begin position="127"/>
        <end position="137"/>
    </location>
</feature>
<feature type="region of interest" description="Disordered" evidence="1">
    <location>
        <begin position="1"/>
        <end position="164"/>
    </location>
</feature>
<evidence type="ECO:0000259" key="3">
    <source>
        <dbReference type="Pfam" id="PF02525"/>
    </source>
</evidence>
<feature type="compositionally biased region" description="Low complexity" evidence="1">
    <location>
        <begin position="47"/>
        <end position="73"/>
    </location>
</feature>
<feature type="compositionally biased region" description="Polar residues" evidence="1">
    <location>
        <begin position="1"/>
        <end position="31"/>
    </location>
</feature>
<evidence type="ECO:0000313" key="5">
    <source>
        <dbReference type="Proteomes" id="UP001150062"/>
    </source>
</evidence>
<accession>A0ABQ8YR43</accession>
<gene>
    <name evidence="4" type="ORF">M0813_18596</name>
</gene>
<dbReference type="SUPFAM" id="SSF117070">
    <property type="entry name" value="LEA14-like"/>
    <property type="match status" value="2"/>
</dbReference>
<dbReference type="InterPro" id="IPR029039">
    <property type="entry name" value="Flavoprotein-like_sf"/>
</dbReference>
<dbReference type="InterPro" id="IPR046368">
    <property type="entry name" value="Tag1"/>
</dbReference>
<protein>
    <submittedName>
        <fullName evidence="4">Nad p h oxidoreductase-related</fullName>
    </submittedName>
</protein>
<keyword evidence="2" id="KW-1133">Transmembrane helix</keyword>
<dbReference type="PANTHER" id="PTHR35895:SF3">
    <property type="entry name" value="PRE-RRNA PROCESSING PROTEIN"/>
    <property type="match status" value="1"/>
</dbReference>
<keyword evidence="2" id="KW-0472">Membrane</keyword>
<evidence type="ECO:0000313" key="4">
    <source>
        <dbReference type="EMBL" id="KAJ6247071.1"/>
    </source>
</evidence>
<dbReference type="Gene3D" id="3.40.50.360">
    <property type="match status" value="1"/>
</dbReference>
<dbReference type="Proteomes" id="UP001150062">
    <property type="component" value="Unassembled WGS sequence"/>
</dbReference>
<reference evidence="4" key="1">
    <citation type="submission" date="2022-08" db="EMBL/GenBank/DDBJ databases">
        <title>Novel sulfate-reducing endosymbionts in the free-living metamonad Anaeramoeba.</title>
        <authorList>
            <person name="Jerlstrom-Hultqvist J."/>
            <person name="Cepicka I."/>
            <person name="Gallot-Lavallee L."/>
            <person name="Salas-Leiva D."/>
            <person name="Curtis B.A."/>
            <person name="Zahonova K."/>
            <person name="Pipaliya S."/>
            <person name="Dacks J."/>
            <person name="Roger A.J."/>
        </authorList>
    </citation>
    <scope>NUCLEOTIDE SEQUENCE</scope>
    <source>
        <strain evidence="4">Schooner1</strain>
    </source>
</reference>
<name>A0ABQ8YR43_9EUKA</name>
<evidence type="ECO:0000256" key="1">
    <source>
        <dbReference type="SAM" id="MobiDB-lite"/>
    </source>
</evidence>
<feature type="compositionally biased region" description="Polar residues" evidence="1">
    <location>
        <begin position="117"/>
        <end position="126"/>
    </location>
</feature>
<dbReference type="Pfam" id="PF02525">
    <property type="entry name" value="Flavodoxin_2"/>
    <property type="match status" value="1"/>
</dbReference>
<organism evidence="4 5">
    <name type="scientific">Anaeramoeba flamelloides</name>
    <dbReference type="NCBI Taxonomy" id="1746091"/>
    <lineage>
        <taxon>Eukaryota</taxon>
        <taxon>Metamonada</taxon>
        <taxon>Anaeramoebidae</taxon>
        <taxon>Anaeramoeba</taxon>
    </lineage>
</organism>
<keyword evidence="2" id="KW-0812">Transmembrane</keyword>
<feature type="transmembrane region" description="Helical" evidence="2">
    <location>
        <begin position="176"/>
        <end position="195"/>
    </location>
</feature>